<organism evidence="3 4">
    <name type="scientific">Holothuria leucospilota</name>
    <name type="common">Black long sea cucumber</name>
    <name type="synonym">Mertensiothuria leucospilota</name>
    <dbReference type="NCBI Taxonomy" id="206669"/>
    <lineage>
        <taxon>Eukaryota</taxon>
        <taxon>Metazoa</taxon>
        <taxon>Echinodermata</taxon>
        <taxon>Eleutherozoa</taxon>
        <taxon>Echinozoa</taxon>
        <taxon>Holothuroidea</taxon>
        <taxon>Aspidochirotacea</taxon>
        <taxon>Aspidochirotida</taxon>
        <taxon>Holothuriidae</taxon>
        <taxon>Holothuria</taxon>
    </lineage>
</organism>
<accession>A0A9Q1C9G5</accession>
<evidence type="ECO:0000259" key="2">
    <source>
        <dbReference type="Pfam" id="PF13902"/>
    </source>
</evidence>
<dbReference type="PANTHER" id="PTHR32019:SF2">
    <property type="entry name" value="R3H DOMAIN-CONTAINING PROTEIN 4"/>
    <property type="match status" value="1"/>
</dbReference>
<dbReference type="Pfam" id="PF13902">
    <property type="entry name" value="R3H-assoc"/>
    <property type="match status" value="1"/>
</dbReference>
<dbReference type="PANTHER" id="PTHR32019">
    <property type="entry name" value="R3H DOMAIN-CONTAINING PROTEIN 4"/>
    <property type="match status" value="1"/>
</dbReference>
<feature type="region of interest" description="Disordered" evidence="1">
    <location>
        <begin position="1"/>
        <end position="42"/>
    </location>
</feature>
<feature type="domain" description="R3H-associated N-terminal" evidence="2">
    <location>
        <begin position="47"/>
        <end position="190"/>
    </location>
</feature>
<dbReference type="AlphaFoldDB" id="A0A9Q1C9G5"/>
<feature type="compositionally biased region" description="Basic residues" evidence="1">
    <location>
        <begin position="32"/>
        <end position="41"/>
    </location>
</feature>
<evidence type="ECO:0000256" key="1">
    <source>
        <dbReference type="SAM" id="MobiDB-lite"/>
    </source>
</evidence>
<sequence length="276" mass="31819">MGAEEGPNDQVKSHDSKISGAGSPEVADKNKNRSHFLKSRKSATVVATVKKGQGVRQRRRLENTNFLLSLVENEEYSSREETFNEFVSSASSSFETLFSNKKSMEIWNDFINQTGEEQEEFLNHLGEMGEVRGTLAKVEKEQKEKEVAMKDEDEEFTVLHHTDERQAHPANTPKECYARINSSLRAFLRRRHFPKGSLENHEEELVAWFTEDPHSVWVSHLPNSFERLLLHAVSQYLDLNSSSYDCQGIRQTKVENKNDHFHPPLMCLSKYLDSFR</sequence>
<keyword evidence="4" id="KW-1185">Reference proteome</keyword>
<dbReference type="InterPro" id="IPR039629">
    <property type="entry name" value="R3HDM4"/>
</dbReference>
<dbReference type="OrthoDB" id="10248581at2759"/>
<dbReference type="SUPFAM" id="SSF82708">
    <property type="entry name" value="R3H domain"/>
    <property type="match status" value="1"/>
</dbReference>
<reference evidence="3" key="1">
    <citation type="submission" date="2021-10" db="EMBL/GenBank/DDBJ databases">
        <title>Tropical sea cucumber genome reveals ecological adaptation and Cuvierian tubules defense mechanism.</title>
        <authorList>
            <person name="Chen T."/>
        </authorList>
    </citation>
    <scope>NUCLEOTIDE SEQUENCE</scope>
    <source>
        <strain evidence="3">Nanhai2018</strain>
        <tissue evidence="3">Muscle</tissue>
    </source>
</reference>
<evidence type="ECO:0000313" key="4">
    <source>
        <dbReference type="Proteomes" id="UP001152320"/>
    </source>
</evidence>
<dbReference type="GO" id="GO:0003676">
    <property type="term" value="F:nucleic acid binding"/>
    <property type="evidence" value="ECO:0007669"/>
    <property type="project" value="InterPro"/>
</dbReference>
<comment type="caution">
    <text evidence="3">The sequence shown here is derived from an EMBL/GenBank/DDBJ whole genome shotgun (WGS) entry which is preliminary data.</text>
</comment>
<dbReference type="InterPro" id="IPR036867">
    <property type="entry name" value="R3H_dom_sf"/>
</dbReference>
<evidence type="ECO:0000313" key="3">
    <source>
        <dbReference type="EMBL" id="KAJ8040506.1"/>
    </source>
</evidence>
<dbReference type="Proteomes" id="UP001152320">
    <property type="component" value="Chromosome 6"/>
</dbReference>
<name>A0A9Q1C9G5_HOLLE</name>
<dbReference type="EMBL" id="JAIZAY010000006">
    <property type="protein sequence ID" value="KAJ8040506.1"/>
    <property type="molecule type" value="Genomic_DNA"/>
</dbReference>
<gene>
    <name evidence="3" type="ORF">HOLleu_14819</name>
</gene>
<dbReference type="InterPro" id="IPR025952">
    <property type="entry name" value="R3H-assoc_dom"/>
</dbReference>
<protein>
    <submittedName>
        <fullName evidence="3">R3H domain-containing protein 4</fullName>
    </submittedName>
</protein>
<proteinExistence type="predicted"/>